<evidence type="ECO:0000259" key="2">
    <source>
        <dbReference type="Pfam" id="PF25234"/>
    </source>
</evidence>
<dbReference type="InterPro" id="IPR028851">
    <property type="entry name" value="Pphln1"/>
</dbReference>
<name>A0A9W9YBC1_9CNID</name>
<dbReference type="GO" id="GO:0045814">
    <property type="term" value="P:negative regulation of gene expression, epigenetic"/>
    <property type="evidence" value="ECO:0007669"/>
    <property type="project" value="TreeGrafter"/>
</dbReference>
<dbReference type="AlphaFoldDB" id="A0A9W9YBC1"/>
<feature type="region of interest" description="Disordered" evidence="1">
    <location>
        <begin position="269"/>
        <end position="292"/>
    </location>
</feature>
<proteinExistence type="predicted"/>
<gene>
    <name evidence="3" type="ORF">OS493_020002</name>
</gene>
<dbReference type="Proteomes" id="UP001163046">
    <property type="component" value="Unassembled WGS sequence"/>
</dbReference>
<keyword evidence="4" id="KW-1185">Reference proteome</keyword>
<organism evidence="3 4">
    <name type="scientific">Desmophyllum pertusum</name>
    <dbReference type="NCBI Taxonomy" id="174260"/>
    <lineage>
        <taxon>Eukaryota</taxon>
        <taxon>Metazoa</taxon>
        <taxon>Cnidaria</taxon>
        <taxon>Anthozoa</taxon>
        <taxon>Hexacorallia</taxon>
        <taxon>Scleractinia</taxon>
        <taxon>Caryophylliina</taxon>
        <taxon>Caryophylliidae</taxon>
        <taxon>Desmophyllum</taxon>
    </lineage>
</organism>
<feature type="region of interest" description="Disordered" evidence="1">
    <location>
        <begin position="1"/>
        <end position="78"/>
    </location>
</feature>
<comment type="caution">
    <text evidence="3">The sequence shown here is derived from an EMBL/GenBank/DDBJ whole genome shotgun (WGS) entry which is preliminary data.</text>
</comment>
<dbReference type="InterPro" id="IPR057603">
    <property type="entry name" value="Periphilin-1_C"/>
</dbReference>
<dbReference type="EMBL" id="MU827789">
    <property type="protein sequence ID" value="KAJ7331220.1"/>
    <property type="molecule type" value="Genomic_DNA"/>
</dbReference>
<accession>A0A9W9YBC1</accession>
<dbReference type="GO" id="GO:0045892">
    <property type="term" value="P:negative regulation of DNA-templated transcription"/>
    <property type="evidence" value="ECO:0007669"/>
    <property type="project" value="InterPro"/>
</dbReference>
<dbReference type="Pfam" id="PF25234">
    <property type="entry name" value="Periphilin_C"/>
    <property type="match status" value="1"/>
</dbReference>
<feature type="compositionally biased region" description="Polar residues" evidence="1">
    <location>
        <begin position="1"/>
        <end position="23"/>
    </location>
</feature>
<dbReference type="GO" id="GO:0005654">
    <property type="term" value="C:nucleoplasm"/>
    <property type="evidence" value="ECO:0007669"/>
    <property type="project" value="TreeGrafter"/>
</dbReference>
<feature type="compositionally biased region" description="Polar residues" evidence="1">
    <location>
        <begin position="170"/>
        <end position="182"/>
    </location>
</feature>
<dbReference type="PANTHER" id="PTHR15836:SF4">
    <property type="entry name" value="PERIPHILIN-1"/>
    <property type="match status" value="1"/>
</dbReference>
<feature type="domain" description="Periphilin-1 C-terminal" evidence="2">
    <location>
        <begin position="455"/>
        <end position="518"/>
    </location>
</feature>
<protein>
    <recommendedName>
        <fullName evidence="2">Periphilin-1 C-terminal domain-containing protein</fullName>
    </recommendedName>
</protein>
<feature type="region of interest" description="Disordered" evidence="1">
    <location>
        <begin position="162"/>
        <end position="182"/>
    </location>
</feature>
<sequence length="524" mass="56939">MDTTLGKSWTLGKNSSLGSTSTPVYCEQLPALERIPTVEVEKRKEEKDPNGRVEPLFHNGSFISDAPLEPSKDTTEDGDQEVIKISATSNSAGSDTTMLPAVDGDNSADYVVTASISSVNKESAVFSTNSDGNLLPLGSTPENEMSLVSQTPLELRQKDVITEHSRSTDRTPSQITEGGSNWDTSNLMSCVSDETRVTSEVIDKRFLASESEGCGFVLDDEETSLLKSPVQGSSVSEVEGGNEKNVQSEFICSKMQQQVLPLKTVQTLSNSPPRCANKRTHHDSTSEASRPCKVPRKPLKLIIPASQPSSRGVKRTANRGYLGRHSKKTSTCTITRADVDLVPETSSSSCMLGNGSAITELYTCDKDAMIAEKDSSSENGELMCTLSPAISRMDGSETNSLSVTGSLLPTCQTGNTSPLTAHLSPYNQTPTSAENNNIKEQMAQSCDGKESDWVTLKMERLRKKKEDIEQVYKKECHTVVNVVKMLVSNDPRLEGLLQNAVRRSLQEMGQRCVQELVKQARPGT</sequence>
<feature type="compositionally biased region" description="Basic and acidic residues" evidence="1">
    <location>
        <begin position="39"/>
        <end position="51"/>
    </location>
</feature>
<evidence type="ECO:0000313" key="3">
    <source>
        <dbReference type="EMBL" id="KAJ7331220.1"/>
    </source>
</evidence>
<evidence type="ECO:0000256" key="1">
    <source>
        <dbReference type="SAM" id="MobiDB-lite"/>
    </source>
</evidence>
<dbReference type="PANTHER" id="PTHR15836">
    <property type="entry name" value="PERIPHILIN 1"/>
    <property type="match status" value="1"/>
</dbReference>
<dbReference type="OrthoDB" id="5972460at2759"/>
<reference evidence="3" key="1">
    <citation type="submission" date="2023-01" db="EMBL/GenBank/DDBJ databases">
        <title>Genome assembly of the deep-sea coral Lophelia pertusa.</title>
        <authorList>
            <person name="Herrera S."/>
            <person name="Cordes E."/>
        </authorList>
    </citation>
    <scope>NUCLEOTIDE SEQUENCE</scope>
    <source>
        <strain evidence="3">USNM1676648</strain>
        <tissue evidence="3">Polyp</tissue>
    </source>
</reference>
<dbReference type="GO" id="GO:0097355">
    <property type="term" value="P:protein localization to heterochromatin"/>
    <property type="evidence" value="ECO:0007669"/>
    <property type="project" value="TreeGrafter"/>
</dbReference>
<evidence type="ECO:0000313" key="4">
    <source>
        <dbReference type="Proteomes" id="UP001163046"/>
    </source>
</evidence>